<organism evidence="1">
    <name type="scientific">marine sediment metagenome</name>
    <dbReference type="NCBI Taxonomy" id="412755"/>
    <lineage>
        <taxon>unclassified sequences</taxon>
        <taxon>metagenomes</taxon>
        <taxon>ecological metagenomes</taxon>
    </lineage>
</organism>
<feature type="non-terminal residue" evidence="1">
    <location>
        <position position="1"/>
    </location>
</feature>
<sequence>ELGPRGTGKSYVYREISPFVILISGGQGSVPDLFGWKSRRDKPGLVTRYDLVAFDEVAGPNFKQEQDKQMYKGYMEQGSFSRGDEKGTVSADAGIVFNGNFDSDVETTARISHLFTSLPETVRSDMAFHDRWHCYLPGWELPKMQVRIVMDSGARRIILPSENKRDFADLPAELIEKLLIDFYGDPTRAAYKAIAVSD</sequence>
<comment type="caution">
    <text evidence="1">The sequence shown here is derived from an EMBL/GenBank/DDBJ whole genome shotgun (WGS) entry which is preliminary data.</text>
</comment>
<proteinExistence type="predicted"/>
<protein>
    <recommendedName>
        <fullName evidence="2">Lon proteolytic domain-containing protein</fullName>
    </recommendedName>
</protein>
<evidence type="ECO:0008006" key="2">
    <source>
        <dbReference type="Google" id="ProtNLM"/>
    </source>
</evidence>
<gene>
    <name evidence="1" type="ORF">S06H3_57488</name>
</gene>
<evidence type="ECO:0000313" key="1">
    <source>
        <dbReference type="EMBL" id="GAI47806.1"/>
    </source>
</evidence>
<dbReference type="InterPro" id="IPR014061">
    <property type="entry name" value="BrxL-like"/>
</dbReference>
<dbReference type="EMBL" id="BARV01037112">
    <property type="protein sequence ID" value="GAI47806.1"/>
    <property type="molecule type" value="Genomic_DNA"/>
</dbReference>
<dbReference type="Pfam" id="PF13337">
    <property type="entry name" value="BrxL_ATPase"/>
    <property type="match status" value="1"/>
</dbReference>
<name>X1PZ55_9ZZZZ</name>
<reference evidence="1" key="1">
    <citation type="journal article" date="2014" name="Front. Microbiol.">
        <title>High frequency of phylogenetically diverse reductive dehalogenase-homologous genes in deep subseafloor sedimentary metagenomes.</title>
        <authorList>
            <person name="Kawai M."/>
            <person name="Futagami T."/>
            <person name="Toyoda A."/>
            <person name="Takaki Y."/>
            <person name="Nishi S."/>
            <person name="Hori S."/>
            <person name="Arai W."/>
            <person name="Tsubouchi T."/>
            <person name="Morono Y."/>
            <person name="Uchiyama I."/>
            <person name="Ito T."/>
            <person name="Fujiyama A."/>
            <person name="Inagaki F."/>
            <person name="Takami H."/>
        </authorList>
    </citation>
    <scope>NUCLEOTIDE SEQUENCE</scope>
    <source>
        <strain evidence="1">Expedition CK06-06</strain>
    </source>
</reference>
<dbReference type="AlphaFoldDB" id="X1PZ55"/>
<accession>X1PZ55</accession>